<evidence type="ECO:0000256" key="1">
    <source>
        <dbReference type="ARBA" id="ARBA00004496"/>
    </source>
</evidence>
<dbReference type="PANTHER" id="PTHR43783:SF1">
    <property type="entry name" value="UDP-N-ACETYLGLUCOSAMINE 1-CARBOXYVINYLTRANSFERASE"/>
    <property type="match status" value="1"/>
</dbReference>
<dbReference type="InterPro" id="IPR013792">
    <property type="entry name" value="RNA3'P_cycl/enolpyr_Trfase_a/b"/>
</dbReference>
<dbReference type="GO" id="GO:0071555">
    <property type="term" value="P:cell wall organization"/>
    <property type="evidence" value="ECO:0007669"/>
    <property type="project" value="UniProtKB-KW"/>
</dbReference>
<gene>
    <name evidence="17" type="ORF">HIM_05589</name>
</gene>
<dbReference type="AlphaFoldDB" id="A0A0F7ZUM1"/>
<feature type="domain" description="Enolpyruvate transferase" evidence="16">
    <location>
        <begin position="8"/>
        <end position="305"/>
    </location>
</feature>
<evidence type="ECO:0000256" key="11">
    <source>
        <dbReference type="ARBA" id="ARBA00039108"/>
    </source>
</evidence>
<keyword evidence="3" id="KW-0963">Cytoplasm</keyword>
<comment type="catalytic activity">
    <reaction evidence="15">
        <text>phosphoenolpyruvate + UDP-N-acetyl-alpha-D-glucosamine = UDP-N-acetyl-3-O-(1-carboxyvinyl)-alpha-D-glucosamine + phosphate</text>
        <dbReference type="Rhea" id="RHEA:18681"/>
        <dbReference type="ChEBI" id="CHEBI:43474"/>
        <dbReference type="ChEBI" id="CHEBI:57705"/>
        <dbReference type="ChEBI" id="CHEBI:58702"/>
        <dbReference type="ChEBI" id="CHEBI:68483"/>
        <dbReference type="EC" id="2.5.1.7"/>
    </reaction>
</comment>
<protein>
    <recommendedName>
        <fullName evidence="12">UDP-N-acetylglucosamine 1-carboxyvinyltransferase</fullName>
        <ecNumber evidence="11">2.5.1.7</ecNumber>
    </recommendedName>
    <alternativeName>
        <fullName evidence="13">Enoylpyruvate transferase</fullName>
    </alternativeName>
    <alternativeName>
        <fullName evidence="14">UDP-N-acetylglucosamine enolpyruvyl transferase</fullName>
    </alternativeName>
</protein>
<keyword evidence="6" id="KW-0133">Cell shape</keyword>
<reference evidence="17 18" key="1">
    <citation type="journal article" date="2014" name="Genome Biol. Evol.">
        <title>Comparative genomics and transcriptomics analyses reveal divergent lifestyle features of nematode endoparasitic fungus Hirsutella minnesotensis.</title>
        <authorList>
            <person name="Lai Y."/>
            <person name="Liu K."/>
            <person name="Zhang X."/>
            <person name="Zhang X."/>
            <person name="Li K."/>
            <person name="Wang N."/>
            <person name="Shu C."/>
            <person name="Wu Y."/>
            <person name="Wang C."/>
            <person name="Bushley K.E."/>
            <person name="Xiang M."/>
            <person name="Liu X."/>
        </authorList>
    </citation>
    <scope>NUCLEOTIDE SEQUENCE [LARGE SCALE GENOMIC DNA]</scope>
    <source>
        <strain evidence="17 18">3608</strain>
    </source>
</reference>
<dbReference type="InterPro" id="IPR050068">
    <property type="entry name" value="MurA_subfamily"/>
</dbReference>
<dbReference type="GO" id="GO:0051301">
    <property type="term" value="P:cell division"/>
    <property type="evidence" value="ECO:0007669"/>
    <property type="project" value="UniProtKB-KW"/>
</dbReference>
<name>A0A0F7ZUM1_9HYPO</name>
<comment type="pathway">
    <text evidence="2">Cell wall biogenesis; peptidoglycan biosynthesis.</text>
</comment>
<comment type="subcellular location">
    <subcellularLocation>
        <location evidence="1">Cytoplasm</location>
    </subcellularLocation>
</comment>
<keyword evidence="18" id="KW-1185">Reference proteome</keyword>
<dbReference type="Gene3D" id="3.65.10.10">
    <property type="entry name" value="Enolpyruvate transferase domain"/>
    <property type="match status" value="2"/>
</dbReference>
<evidence type="ECO:0000256" key="5">
    <source>
        <dbReference type="ARBA" id="ARBA00022679"/>
    </source>
</evidence>
<evidence type="ECO:0000256" key="8">
    <source>
        <dbReference type="ARBA" id="ARBA00023306"/>
    </source>
</evidence>
<evidence type="ECO:0000256" key="9">
    <source>
        <dbReference type="ARBA" id="ARBA00023316"/>
    </source>
</evidence>
<sequence>MTGVLVIEGGRDVIGDLHVSGSKNAGLALMAAALLASGTSILDGIPSLSDIENMGDTLVHMGARIKRKSGSLLIDTTLINRCDIPKQLAQSHRGPILALGPLLARFGSASLFFPGGCAIGARPIEEHLRGLEKMGARVRVVDDCIQATAPSGLHGTVLSLNYPSVTGTMTLIMAACLARGVTQINNAAREPEVTDLVDCLISMGATIRRVGTGRLVITGRDALLLPYRHRIMEDRIEAGTFLILGALAGNPIKVHGFRPEHQVSLLHTLRASGARFQIGRDSVTVRKVLRRRSGLGCEARSLLDEWMTNRSCQDKDAHSRCCLKTASSS</sequence>
<dbReference type="OrthoDB" id="5220423at2759"/>
<evidence type="ECO:0000256" key="14">
    <source>
        <dbReference type="ARBA" id="ARBA00042842"/>
    </source>
</evidence>
<evidence type="ECO:0000256" key="12">
    <source>
        <dbReference type="ARBA" id="ARBA00039754"/>
    </source>
</evidence>
<comment type="similarity">
    <text evidence="10">Belongs to the EPSP synthase family. MurA subfamily.</text>
</comment>
<dbReference type="EMBL" id="KQ030520">
    <property type="protein sequence ID" value="KJZ75103.1"/>
    <property type="molecule type" value="Genomic_DNA"/>
</dbReference>
<proteinExistence type="inferred from homology"/>
<dbReference type="InterPro" id="IPR001986">
    <property type="entry name" value="Enolpyruvate_Tfrase_dom"/>
</dbReference>
<keyword evidence="4" id="KW-0132">Cell division</keyword>
<keyword evidence="7" id="KW-0573">Peptidoglycan synthesis</keyword>
<dbReference type="NCBIfam" id="NF006873">
    <property type="entry name" value="PRK09369.1"/>
    <property type="match status" value="1"/>
</dbReference>
<dbReference type="EC" id="2.5.1.7" evidence="11"/>
<evidence type="ECO:0000256" key="6">
    <source>
        <dbReference type="ARBA" id="ARBA00022960"/>
    </source>
</evidence>
<dbReference type="GO" id="GO:0008360">
    <property type="term" value="P:regulation of cell shape"/>
    <property type="evidence" value="ECO:0007669"/>
    <property type="project" value="UniProtKB-KW"/>
</dbReference>
<evidence type="ECO:0000259" key="16">
    <source>
        <dbReference type="Pfam" id="PF00275"/>
    </source>
</evidence>
<dbReference type="GO" id="GO:0008760">
    <property type="term" value="F:UDP-N-acetylglucosamine 1-carboxyvinyltransferase activity"/>
    <property type="evidence" value="ECO:0007669"/>
    <property type="project" value="UniProtKB-EC"/>
</dbReference>
<dbReference type="Pfam" id="PF00275">
    <property type="entry name" value="EPSP_synthase"/>
    <property type="match status" value="1"/>
</dbReference>
<keyword evidence="5" id="KW-0808">Transferase</keyword>
<keyword evidence="8" id="KW-0131">Cell cycle</keyword>
<evidence type="ECO:0000256" key="15">
    <source>
        <dbReference type="ARBA" id="ARBA00047527"/>
    </source>
</evidence>
<keyword evidence="9" id="KW-0961">Cell wall biogenesis/degradation</keyword>
<evidence type="ECO:0000256" key="7">
    <source>
        <dbReference type="ARBA" id="ARBA00022984"/>
    </source>
</evidence>
<organism evidence="17 18">
    <name type="scientific">Hirsutella minnesotensis 3608</name>
    <dbReference type="NCBI Taxonomy" id="1043627"/>
    <lineage>
        <taxon>Eukaryota</taxon>
        <taxon>Fungi</taxon>
        <taxon>Dikarya</taxon>
        <taxon>Ascomycota</taxon>
        <taxon>Pezizomycotina</taxon>
        <taxon>Sordariomycetes</taxon>
        <taxon>Hypocreomycetidae</taxon>
        <taxon>Hypocreales</taxon>
        <taxon>Ophiocordycipitaceae</taxon>
        <taxon>Hirsutella</taxon>
    </lineage>
</organism>
<dbReference type="GO" id="GO:0005737">
    <property type="term" value="C:cytoplasm"/>
    <property type="evidence" value="ECO:0007669"/>
    <property type="project" value="UniProtKB-SubCell"/>
</dbReference>
<accession>A0A0F7ZUM1</accession>
<dbReference type="InterPro" id="IPR036968">
    <property type="entry name" value="Enolpyruvate_Tfrase_sf"/>
</dbReference>
<evidence type="ECO:0000313" key="18">
    <source>
        <dbReference type="Proteomes" id="UP000054481"/>
    </source>
</evidence>
<evidence type="ECO:0000256" key="10">
    <source>
        <dbReference type="ARBA" id="ARBA00038367"/>
    </source>
</evidence>
<dbReference type="SUPFAM" id="SSF55205">
    <property type="entry name" value="EPT/RTPC-like"/>
    <property type="match status" value="1"/>
</dbReference>
<evidence type="ECO:0000256" key="3">
    <source>
        <dbReference type="ARBA" id="ARBA00022490"/>
    </source>
</evidence>
<evidence type="ECO:0000256" key="2">
    <source>
        <dbReference type="ARBA" id="ARBA00004752"/>
    </source>
</evidence>
<dbReference type="PANTHER" id="PTHR43783">
    <property type="entry name" value="UDP-N-ACETYLGLUCOSAMINE 1-CARBOXYVINYLTRANSFERASE"/>
    <property type="match status" value="1"/>
</dbReference>
<dbReference type="Proteomes" id="UP000054481">
    <property type="component" value="Unassembled WGS sequence"/>
</dbReference>
<evidence type="ECO:0000256" key="4">
    <source>
        <dbReference type="ARBA" id="ARBA00022618"/>
    </source>
</evidence>
<evidence type="ECO:0000256" key="13">
    <source>
        <dbReference type="ARBA" id="ARBA00042443"/>
    </source>
</evidence>
<evidence type="ECO:0000313" key="17">
    <source>
        <dbReference type="EMBL" id="KJZ75103.1"/>
    </source>
</evidence>